<feature type="transmembrane region" description="Helical" evidence="5">
    <location>
        <begin position="290"/>
        <end position="309"/>
    </location>
</feature>
<dbReference type="InterPro" id="IPR003339">
    <property type="entry name" value="ABC/ECF_trnsptr_transmembrane"/>
</dbReference>
<feature type="transmembrane region" description="Helical" evidence="5">
    <location>
        <begin position="96"/>
        <end position="113"/>
    </location>
</feature>
<dbReference type="Pfam" id="PF02361">
    <property type="entry name" value="CbiQ"/>
    <property type="match status" value="1"/>
</dbReference>
<comment type="subcellular location">
    <subcellularLocation>
        <location evidence="1">Membrane</location>
        <topology evidence="1">Multi-pass membrane protein</topology>
    </subcellularLocation>
</comment>
<feature type="transmembrane region" description="Helical" evidence="5">
    <location>
        <begin position="28"/>
        <end position="46"/>
    </location>
</feature>
<reference evidence="6 7" key="1">
    <citation type="submission" date="2019-02" db="EMBL/GenBank/DDBJ databases">
        <title>Draft Genome Sequence of Maize Bushy Stunt-like Phytoplasma group 16SrI-B (Aster yellows) in South Africa.</title>
        <authorList>
            <person name="Coetzee B."/>
            <person name="Douglas-Smit N."/>
            <person name="Maree H.J."/>
            <person name="Burger J.T."/>
            <person name="Kruger K."/>
            <person name="Pietersen G."/>
        </authorList>
    </citation>
    <scope>NUCLEOTIDE SEQUENCE [LARGE SCALE GENOMIC DNA]</scope>
    <source>
        <strain evidence="6 7">De Villa</strain>
    </source>
</reference>
<dbReference type="GO" id="GO:0005886">
    <property type="term" value="C:plasma membrane"/>
    <property type="evidence" value="ECO:0007669"/>
    <property type="project" value="TreeGrafter"/>
</dbReference>
<evidence type="ECO:0000313" key="6">
    <source>
        <dbReference type="EMBL" id="QBF23976.1"/>
    </source>
</evidence>
<keyword evidence="2 5" id="KW-0812">Transmembrane</keyword>
<evidence type="ECO:0000256" key="3">
    <source>
        <dbReference type="ARBA" id="ARBA00022989"/>
    </source>
</evidence>
<evidence type="ECO:0000256" key="4">
    <source>
        <dbReference type="ARBA" id="ARBA00023136"/>
    </source>
</evidence>
<feature type="transmembrane region" description="Helical" evidence="5">
    <location>
        <begin position="152"/>
        <end position="174"/>
    </location>
</feature>
<feature type="transmembrane region" description="Helical" evidence="5">
    <location>
        <begin position="125"/>
        <end position="146"/>
    </location>
</feature>
<evidence type="ECO:0000313" key="7">
    <source>
        <dbReference type="Proteomes" id="UP000289726"/>
    </source>
</evidence>
<keyword evidence="4 5" id="KW-0472">Membrane</keyword>
<keyword evidence="3 5" id="KW-1133">Transmembrane helix</keyword>
<evidence type="ECO:0000256" key="2">
    <source>
        <dbReference type="ARBA" id="ARBA00022692"/>
    </source>
</evidence>
<dbReference type="AlphaFoldDB" id="A0A4V0Z8Z4"/>
<dbReference type="PANTHER" id="PTHR33514">
    <property type="entry name" value="PROTEIN ABCI12, CHLOROPLASTIC"/>
    <property type="match status" value="1"/>
</dbReference>
<name>A0A4V0Z8Z4_9MOLU</name>
<dbReference type="PANTHER" id="PTHR33514:SF13">
    <property type="entry name" value="PROTEIN ABCI12, CHLOROPLASTIC"/>
    <property type="match status" value="1"/>
</dbReference>
<feature type="transmembrane region" description="Helical" evidence="5">
    <location>
        <begin position="67"/>
        <end position="90"/>
    </location>
</feature>
<organism evidence="6 7">
    <name type="scientific">'Catharanthus roseus' aster yellows phytoplasma</name>
    <dbReference type="NCBI Taxonomy" id="1193712"/>
    <lineage>
        <taxon>Bacteria</taxon>
        <taxon>Bacillati</taxon>
        <taxon>Mycoplasmatota</taxon>
        <taxon>Mollicutes</taxon>
        <taxon>Acholeplasmatales</taxon>
        <taxon>Acholeplasmataceae</taxon>
        <taxon>Candidatus Phytoplasma</taxon>
        <taxon>16SrI (Aster yellows group)</taxon>
    </lineage>
</organism>
<proteinExistence type="predicted"/>
<evidence type="ECO:0000256" key="1">
    <source>
        <dbReference type="ARBA" id="ARBA00004141"/>
    </source>
</evidence>
<accession>A0A4V0Z8Z4</accession>
<dbReference type="Proteomes" id="UP000289726">
    <property type="component" value="Chromosome"/>
</dbReference>
<feature type="transmembrane region" description="Helical" evidence="5">
    <location>
        <begin position="195"/>
        <end position="216"/>
    </location>
</feature>
<dbReference type="CDD" id="cd16914">
    <property type="entry name" value="EcfT"/>
    <property type="match status" value="1"/>
</dbReference>
<gene>
    <name evidence="6" type="ORF">EXT02_02155</name>
</gene>
<protein>
    <submittedName>
        <fullName evidence="6">Energy-coupling factor transporter transmembrane protein EcfT</fullName>
    </submittedName>
</protein>
<dbReference type="EMBL" id="CP035949">
    <property type="protein sequence ID" value="QBF23976.1"/>
    <property type="molecule type" value="Genomic_DNA"/>
</dbReference>
<feature type="transmembrane region" description="Helical" evidence="5">
    <location>
        <begin position="329"/>
        <end position="348"/>
    </location>
</feature>
<sequence length="349" mass="41064">MMKNNDFTNNNLSHPSLSRCFLYQLHPSIKILSFVLLLVFILKLPINVENIAPNQVFIFANPKRITLFYLFCVVALMSLCFFFGVTWSYFWQRIKHLRFVFIISLIINLVPSEDTSFNAFMRAQIPILSYDTIHSFWLFLICILLYNFNKKYIPFKLSYLLFLLLFFFVIPSYFPSNIQEILGCKPKNYILQTTSFLRICFIMTRLFLIVMLFFLFNKITSFIEIQDGLDIILSPLKKLKIATETFTLMLSLIFMANSFLLQETNKILKAQTARGMDLHKKNIFKRINHLLALLVPIFVLVFKRSLVISNAMEVRGYVLGAPRTKMITYHWKMLDFITITTIFALLFIK</sequence>
<evidence type="ECO:0000256" key="5">
    <source>
        <dbReference type="SAM" id="Phobius"/>
    </source>
</evidence>
<keyword evidence="7" id="KW-1185">Reference proteome</keyword>